<sequence>MEPKRIRRGKVHSRCQEVVKLYSDGRSGYRGVPLLRIGGLWMEKVGFKVGDAIEITVKAGQLIVKKAGAHGNR</sequence>
<proteinExistence type="predicted"/>
<dbReference type="GO" id="GO:0003723">
    <property type="term" value="F:RNA binding"/>
    <property type="evidence" value="ECO:0007669"/>
    <property type="project" value="InterPro"/>
</dbReference>
<dbReference type="GO" id="GO:0016788">
    <property type="term" value="F:hydrolase activity, acting on ester bonds"/>
    <property type="evidence" value="ECO:0007669"/>
    <property type="project" value="InterPro"/>
</dbReference>
<dbReference type="GO" id="GO:0005737">
    <property type="term" value="C:cytoplasm"/>
    <property type="evidence" value="ECO:0007669"/>
    <property type="project" value="InterPro"/>
</dbReference>
<name>A0AAE6ZP79_9BACT</name>
<dbReference type="Pfam" id="PF08845">
    <property type="entry name" value="SymE_toxin"/>
    <property type="match status" value="1"/>
</dbReference>
<dbReference type="KEGG" id="coy:HF329_31955"/>
<organism evidence="2 4">
    <name type="scientific">Chitinophaga oryzae</name>
    <dbReference type="NCBI Taxonomy" id="2725414"/>
    <lineage>
        <taxon>Bacteria</taxon>
        <taxon>Pseudomonadati</taxon>
        <taxon>Bacteroidota</taxon>
        <taxon>Chitinophagia</taxon>
        <taxon>Chitinophagales</taxon>
        <taxon>Chitinophagaceae</taxon>
        <taxon>Chitinophaga</taxon>
    </lineage>
</organism>
<evidence type="ECO:0000313" key="2">
    <source>
        <dbReference type="EMBL" id="QJB35668.1"/>
    </source>
</evidence>
<dbReference type="EMBL" id="CP051205">
    <property type="protein sequence ID" value="QJB35668.1"/>
    <property type="molecule type" value="Genomic_DNA"/>
</dbReference>
<reference evidence="2" key="2">
    <citation type="submission" date="2020-09" db="EMBL/GenBank/DDBJ databases">
        <authorList>
            <person name="Kittiwongwattana C."/>
        </authorList>
    </citation>
    <scope>NUCLEOTIDE SEQUENCE</scope>
    <source>
        <strain evidence="2">1310</strain>
    </source>
</reference>
<dbReference type="KEGG" id="coy:HF329_31995"/>
<gene>
    <name evidence="2" type="ORF">HF329_31955</name>
    <name evidence="3" type="ORF">HF329_31995</name>
</gene>
<evidence type="ECO:0000313" key="4">
    <source>
        <dbReference type="Proteomes" id="UP000502421"/>
    </source>
</evidence>
<dbReference type="InterPro" id="IPR014944">
    <property type="entry name" value="Toxin_SymE-like"/>
</dbReference>
<feature type="domain" description="Toxin SymE-like" evidence="1">
    <location>
        <begin position="24"/>
        <end position="65"/>
    </location>
</feature>
<dbReference type="GO" id="GO:0016070">
    <property type="term" value="P:RNA metabolic process"/>
    <property type="evidence" value="ECO:0007669"/>
    <property type="project" value="InterPro"/>
</dbReference>
<accession>A0AAE6ZP79</accession>
<dbReference type="Proteomes" id="UP000502421">
    <property type="component" value="Chromosome"/>
</dbReference>
<reference evidence="4" key="1">
    <citation type="submission" date="2020-04" db="EMBL/GenBank/DDBJ databases">
        <authorList>
            <person name="Kittiwongwattana C."/>
        </authorList>
    </citation>
    <scope>NUCLEOTIDE SEQUENCE [LARGE SCALE GENOMIC DNA]</scope>
    <source>
        <strain evidence="3 4">1310</strain>
    </source>
</reference>
<evidence type="ECO:0000313" key="3">
    <source>
        <dbReference type="EMBL" id="QJB35674.1"/>
    </source>
</evidence>
<dbReference type="AlphaFoldDB" id="A0AAE6ZP79"/>
<dbReference type="RefSeq" id="WP_168810971.1">
    <property type="nucleotide sequence ID" value="NZ_CP051205.1"/>
</dbReference>
<dbReference type="EMBL" id="CP051205">
    <property type="protein sequence ID" value="QJB35674.1"/>
    <property type="molecule type" value="Genomic_DNA"/>
</dbReference>
<evidence type="ECO:0000259" key="1">
    <source>
        <dbReference type="Pfam" id="PF08845"/>
    </source>
</evidence>
<protein>
    <submittedName>
        <fullName evidence="2">Type I addiction module toxin, SymE family</fullName>
    </submittedName>
</protein>